<feature type="transmembrane region" description="Helical" evidence="2">
    <location>
        <begin position="272"/>
        <end position="293"/>
    </location>
</feature>
<evidence type="ECO:0008006" key="5">
    <source>
        <dbReference type="Google" id="ProtNLM"/>
    </source>
</evidence>
<comment type="caution">
    <text evidence="3">The sequence shown here is derived from an EMBL/GenBank/DDBJ whole genome shotgun (WGS) entry which is preliminary data.</text>
</comment>
<evidence type="ECO:0000313" key="4">
    <source>
        <dbReference type="Proteomes" id="UP000499080"/>
    </source>
</evidence>
<sequence>MEDSSLLLIPNSLMVSLCVFILLLNVQGHFFRSNIFSFKINLLIRAILSFMAVGGLIVFPKYETKTPFLRTSGVDVPTNLVHTICSNDTSTSNLPTAWFEEVNNEIFVTSYERFLIYCVGVLAYAIAFCLVGFKWVTSEGGQIRELAKLVTSIILPYCDTEERKNTIVPLMMRKVAAHKKYFLHSVLSECLCMLLGVCGLMLNPARRLENSGFNAKQEFSVKLNGSEWVADCDRLVTSQDVYTLTTCRHKDGRFQSICIAPTDNIYFHLHTAIWFCFATLVVACVPILMCRIYEIWYFGLRRMNDVLMLRLLRNNVGYTRHKEIIDAFASKLRERRSATVSGMRPMKLIGLTKNRGHPRKGGTQLAMPAEQCNNISSKIPPPLEDAAVGTGTQPTSSPTSHPVASQQVTTLTNSSAPSHLNNQRPTVTSACSSTSYGGLYPGTAVTSPQRDGGQGSLISKDHGDSSHLGTMCSRVASHPCKSGPFDMNVAGGPHGTIRAGVSSVNSLNTTTRLDMLTASVAGSSPGMSWAASSLHSQLTTSYPTSVFGSNLSTSITGPLLSSGVMLYF</sequence>
<dbReference type="OrthoDB" id="6365676at2759"/>
<reference evidence="3 4" key="1">
    <citation type="journal article" date="2019" name="Sci. Rep.">
        <title>Orb-weaving spider Araneus ventricosus genome elucidates the spidroin gene catalogue.</title>
        <authorList>
            <person name="Kono N."/>
            <person name="Nakamura H."/>
            <person name="Ohtoshi R."/>
            <person name="Moran D.A.P."/>
            <person name="Shinohara A."/>
            <person name="Yoshida Y."/>
            <person name="Fujiwara M."/>
            <person name="Mori M."/>
            <person name="Tomita M."/>
            <person name="Arakawa K."/>
        </authorList>
    </citation>
    <scope>NUCLEOTIDE SEQUENCE [LARGE SCALE GENOMIC DNA]</scope>
</reference>
<feature type="transmembrane region" description="Helical" evidence="2">
    <location>
        <begin position="114"/>
        <end position="136"/>
    </location>
</feature>
<feature type="transmembrane region" description="Helical" evidence="2">
    <location>
        <begin position="6"/>
        <end position="26"/>
    </location>
</feature>
<dbReference type="EMBL" id="BGPR01007168">
    <property type="protein sequence ID" value="GBN24812.1"/>
    <property type="molecule type" value="Genomic_DNA"/>
</dbReference>
<evidence type="ECO:0000313" key="3">
    <source>
        <dbReference type="EMBL" id="GBN24812.1"/>
    </source>
</evidence>
<feature type="region of interest" description="Disordered" evidence="1">
    <location>
        <begin position="373"/>
        <end position="470"/>
    </location>
</feature>
<feature type="transmembrane region" description="Helical" evidence="2">
    <location>
        <begin position="181"/>
        <end position="202"/>
    </location>
</feature>
<protein>
    <recommendedName>
        <fullName evidence="5">Innexin</fullName>
    </recommendedName>
</protein>
<evidence type="ECO:0000256" key="1">
    <source>
        <dbReference type="SAM" id="MobiDB-lite"/>
    </source>
</evidence>
<name>A0A4Y2MED0_ARAVE</name>
<keyword evidence="4" id="KW-1185">Reference proteome</keyword>
<keyword evidence="2" id="KW-0812">Transmembrane</keyword>
<dbReference type="Proteomes" id="UP000499080">
    <property type="component" value="Unassembled WGS sequence"/>
</dbReference>
<keyword evidence="2" id="KW-1133">Transmembrane helix</keyword>
<feature type="compositionally biased region" description="Low complexity" evidence="1">
    <location>
        <begin position="392"/>
        <end position="402"/>
    </location>
</feature>
<dbReference type="AlphaFoldDB" id="A0A4Y2MED0"/>
<proteinExistence type="predicted"/>
<feature type="transmembrane region" description="Helical" evidence="2">
    <location>
        <begin position="38"/>
        <end position="59"/>
    </location>
</feature>
<evidence type="ECO:0000256" key="2">
    <source>
        <dbReference type="SAM" id="Phobius"/>
    </source>
</evidence>
<gene>
    <name evidence="3" type="ORF">AVEN_226432_1</name>
</gene>
<organism evidence="3 4">
    <name type="scientific">Araneus ventricosus</name>
    <name type="common">Orbweaver spider</name>
    <name type="synonym">Epeira ventricosa</name>
    <dbReference type="NCBI Taxonomy" id="182803"/>
    <lineage>
        <taxon>Eukaryota</taxon>
        <taxon>Metazoa</taxon>
        <taxon>Ecdysozoa</taxon>
        <taxon>Arthropoda</taxon>
        <taxon>Chelicerata</taxon>
        <taxon>Arachnida</taxon>
        <taxon>Araneae</taxon>
        <taxon>Araneomorphae</taxon>
        <taxon>Entelegynae</taxon>
        <taxon>Araneoidea</taxon>
        <taxon>Araneidae</taxon>
        <taxon>Araneus</taxon>
    </lineage>
</organism>
<accession>A0A4Y2MED0</accession>
<keyword evidence="2" id="KW-0472">Membrane</keyword>
<feature type="compositionally biased region" description="Polar residues" evidence="1">
    <location>
        <begin position="403"/>
        <end position="436"/>
    </location>
</feature>